<dbReference type="InterPro" id="IPR012337">
    <property type="entry name" value="RNaseH-like_sf"/>
</dbReference>
<name>A0A9W4T5V5_9GLOM</name>
<protein>
    <submittedName>
        <fullName evidence="2">2785_t:CDS:1</fullName>
    </submittedName>
</protein>
<evidence type="ECO:0000313" key="2">
    <source>
        <dbReference type="EMBL" id="CAI2193660.1"/>
    </source>
</evidence>
<dbReference type="EMBL" id="CAMKVN010009899">
    <property type="protein sequence ID" value="CAI2193660.1"/>
    <property type="molecule type" value="Genomic_DNA"/>
</dbReference>
<dbReference type="InterPro" id="IPR036397">
    <property type="entry name" value="RNaseH_sf"/>
</dbReference>
<dbReference type="OrthoDB" id="10252740at2759"/>
<dbReference type="Pfam" id="PF02171">
    <property type="entry name" value="Piwi"/>
    <property type="match status" value="1"/>
</dbReference>
<evidence type="ECO:0000259" key="1">
    <source>
        <dbReference type="PROSITE" id="PS50822"/>
    </source>
</evidence>
<feature type="non-terminal residue" evidence="2">
    <location>
        <position position="1"/>
    </location>
</feature>
<evidence type="ECO:0000313" key="3">
    <source>
        <dbReference type="Proteomes" id="UP001153678"/>
    </source>
</evidence>
<reference evidence="2" key="1">
    <citation type="submission" date="2022-08" db="EMBL/GenBank/DDBJ databases">
        <authorList>
            <person name="Kallberg Y."/>
            <person name="Tangrot J."/>
            <person name="Rosling A."/>
        </authorList>
    </citation>
    <scope>NUCLEOTIDE SEQUENCE</scope>
    <source>
        <strain evidence="2">Wild A</strain>
    </source>
</reference>
<feature type="domain" description="Piwi" evidence="1">
    <location>
        <begin position="1"/>
        <end position="97"/>
    </location>
</feature>
<sequence>KDSDRTESCLSGIVVESTIMHPFEFDFYLTSHSSSIGTSHSTHYHILYDENQLTSDSLQTLSYNLCYTFTQSTHAVSIITPVYYAYLACNRARFHSRGKSWSNIDSETDRSVSTYSIVKPKLQKVMNFI</sequence>
<dbReference type="PROSITE" id="PS50822">
    <property type="entry name" value="PIWI"/>
    <property type="match status" value="1"/>
</dbReference>
<dbReference type="Proteomes" id="UP001153678">
    <property type="component" value="Unassembled WGS sequence"/>
</dbReference>
<dbReference type="GO" id="GO:0003676">
    <property type="term" value="F:nucleic acid binding"/>
    <property type="evidence" value="ECO:0007669"/>
    <property type="project" value="InterPro"/>
</dbReference>
<gene>
    <name evidence="2" type="ORF">FWILDA_LOCUS16186</name>
</gene>
<keyword evidence="3" id="KW-1185">Reference proteome</keyword>
<dbReference type="Gene3D" id="3.30.420.10">
    <property type="entry name" value="Ribonuclease H-like superfamily/Ribonuclease H"/>
    <property type="match status" value="1"/>
</dbReference>
<dbReference type="PANTHER" id="PTHR22891">
    <property type="entry name" value="EUKARYOTIC TRANSLATION INITIATION FACTOR 2C"/>
    <property type="match status" value="1"/>
</dbReference>
<dbReference type="InterPro" id="IPR003165">
    <property type="entry name" value="Piwi"/>
</dbReference>
<dbReference type="SUPFAM" id="SSF53098">
    <property type="entry name" value="Ribonuclease H-like"/>
    <property type="match status" value="1"/>
</dbReference>
<comment type="caution">
    <text evidence="2">The sequence shown here is derived from an EMBL/GenBank/DDBJ whole genome shotgun (WGS) entry which is preliminary data.</text>
</comment>
<dbReference type="AlphaFoldDB" id="A0A9W4T5V5"/>
<proteinExistence type="predicted"/>
<organism evidence="2 3">
    <name type="scientific">Funneliformis geosporum</name>
    <dbReference type="NCBI Taxonomy" id="1117311"/>
    <lineage>
        <taxon>Eukaryota</taxon>
        <taxon>Fungi</taxon>
        <taxon>Fungi incertae sedis</taxon>
        <taxon>Mucoromycota</taxon>
        <taxon>Glomeromycotina</taxon>
        <taxon>Glomeromycetes</taxon>
        <taxon>Glomerales</taxon>
        <taxon>Glomeraceae</taxon>
        <taxon>Funneliformis</taxon>
    </lineage>
</organism>
<accession>A0A9W4T5V5</accession>